<gene>
    <name evidence="3" type="ORF">K7X08_023067</name>
</gene>
<keyword evidence="1" id="KW-0677">Repeat</keyword>
<feature type="domain" description="Disease resistance R13L4/SHOC-2-like LRR" evidence="2">
    <location>
        <begin position="146"/>
        <end position="303"/>
    </location>
</feature>
<accession>A0A9Q1REU1</accession>
<dbReference type="InterPro" id="IPR055414">
    <property type="entry name" value="LRR_R13L4/SHOC2-like"/>
</dbReference>
<evidence type="ECO:0000256" key="1">
    <source>
        <dbReference type="ARBA" id="ARBA00022737"/>
    </source>
</evidence>
<dbReference type="Proteomes" id="UP001152561">
    <property type="component" value="Unassembled WGS sequence"/>
</dbReference>
<keyword evidence="4" id="KW-1185">Reference proteome</keyword>
<proteinExistence type="predicted"/>
<dbReference type="PANTHER" id="PTHR15140:SF39">
    <property type="entry name" value="LATE BLIGHT RESISTANCE PROTEIN HOMOLOG R1B-14"/>
    <property type="match status" value="1"/>
</dbReference>
<dbReference type="AlphaFoldDB" id="A0A9Q1REU1"/>
<dbReference type="SUPFAM" id="SSF52540">
    <property type="entry name" value="P-loop containing nucleoside triphosphate hydrolases"/>
    <property type="match status" value="1"/>
</dbReference>
<comment type="caution">
    <text evidence="3">The sequence shown here is derived from an EMBL/GenBank/DDBJ whole genome shotgun (WGS) entry which is preliminary data.</text>
</comment>
<dbReference type="InterPro" id="IPR027417">
    <property type="entry name" value="P-loop_NTPase"/>
</dbReference>
<dbReference type="InterPro" id="IPR032675">
    <property type="entry name" value="LRR_dom_sf"/>
</dbReference>
<dbReference type="SUPFAM" id="SSF52058">
    <property type="entry name" value="L domain-like"/>
    <property type="match status" value="1"/>
</dbReference>
<evidence type="ECO:0000259" key="2">
    <source>
        <dbReference type="Pfam" id="PF23598"/>
    </source>
</evidence>
<evidence type="ECO:0000313" key="3">
    <source>
        <dbReference type="EMBL" id="KAJ8556309.1"/>
    </source>
</evidence>
<organism evidence="3 4">
    <name type="scientific">Anisodus acutangulus</name>
    <dbReference type="NCBI Taxonomy" id="402998"/>
    <lineage>
        <taxon>Eukaryota</taxon>
        <taxon>Viridiplantae</taxon>
        <taxon>Streptophyta</taxon>
        <taxon>Embryophyta</taxon>
        <taxon>Tracheophyta</taxon>
        <taxon>Spermatophyta</taxon>
        <taxon>Magnoliopsida</taxon>
        <taxon>eudicotyledons</taxon>
        <taxon>Gunneridae</taxon>
        <taxon>Pentapetalae</taxon>
        <taxon>asterids</taxon>
        <taxon>lamiids</taxon>
        <taxon>Solanales</taxon>
        <taxon>Solanaceae</taxon>
        <taxon>Solanoideae</taxon>
        <taxon>Hyoscyameae</taxon>
        <taxon>Anisodus</taxon>
    </lineage>
</organism>
<protein>
    <recommendedName>
        <fullName evidence="2">Disease resistance R13L4/SHOC-2-like LRR domain-containing protein</fullName>
    </recommendedName>
</protein>
<dbReference type="PANTHER" id="PTHR15140">
    <property type="entry name" value="TUBULIN-SPECIFIC CHAPERONE E"/>
    <property type="match status" value="1"/>
</dbReference>
<dbReference type="OrthoDB" id="1285647at2759"/>
<reference evidence="4" key="1">
    <citation type="journal article" date="2023" name="Proc. Natl. Acad. Sci. U.S.A.">
        <title>Genomic and structural basis for evolution of tropane alkaloid biosynthesis.</title>
        <authorList>
            <person name="Wanga Y.-J."/>
            <person name="Taina T."/>
            <person name="Yua J.-Y."/>
            <person name="Lia J."/>
            <person name="Xua B."/>
            <person name="Chenc J."/>
            <person name="D'Auriad J.C."/>
            <person name="Huanga J.-P."/>
            <person name="Huanga S.-X."/>
        </authorList>
    </citation>
    <scope>NUCLEOTIDE SEQUENCE [LARGE SCALE GENOMIC DNA]</scope>
    <source>
        <strain evidence="4">cv. KIB-2019</strain>
    </source>
</reference>
<name>A0A9Q1REU1_9SOLA</name>
<dbReference type="Gene3D" id="3.80.10.10">
    <property type="entry name" value="Ribonuclease Inhibitor"/>
    <property type="match status" value="1"/>
</dbReference>
<dbReference type="Pfam" id="PF23598">
    <property type="entry name" value="LRR_14"/>
    <property type="match status" value="1"/>
</dbReference>
<dbReference type="Gene3D" id="3.40.50.300">
    <property type="entry name" value="P-loop containing nucleotide triphosphate hydrolases"/>
    <property type="match status" value="1"/>
</dbReference>
<dbReference type="EMBL" id="JAJAGQ010000008">
    <property type="protein sequence ID" value="KAJ8556309.1"/>
    <property type="molecule type" value="Genomic_DNA"/>
</dbReference>
<sequence>MNDEDAVGFKDVKETLRGKLVGGPHELDIISIVSMPGSGKTTLARMISQLSLISISEQSVVFLRNLLIGKIKACRVHDLVLDFCKEKAEEENLLLWLKRDHPGFYSNSDGDRRVRWSTSCSGARSILFREVSDNTFAVMKNASDIFGSFNFLRVLDLESVIVYSIPIELRNLRYFAVRIAKHCIPSSIDSLSNLETFQVKGMKEEVTLPYTFWKLVKLRHVHISNIALFRCPYDSGRLENLATLSSPYFSSAGDMERVVRRTPNLKKLRCVLDKSWGRGKKGRRFPVLDSLTQLETLKILFFHVPKIIPTRLNFPLSLTKVSLCNFPLEFAGISTIANLPTLHVLKLQQVDFDRNEWEVRDNEFPQLKFLKLENLNLSKWRPSDEAFSCLERLVLHRCLYLKAIPSGFGDIDYLQSIEVKSCNQSVIDSTMEIRETQVDMLQRCGFKVFIQQ</sequence>
<evidence type="ECO:0000313" key="4">
    <source>
        <dbReference type="Proteomes" id="UP001152561"/>
    </source>
</evidence>